<dbReference type="AlphaFoldDB" id="A0A226EZS5"/>
<dbReference type="Pfam" id="PF09531">
    <property type="entry name" value="Ndc1_Nup"/>
    <property type="match status" value="1"/>
</dbReference>
<comment type="similarity">
    <text evidence="3">Belongs to the NDC1 family.</text>
</comment>
<dbReference type="GO" id="GO:0015031">
    <property type="term" value="P:protein transport"/>
    <property type="evidence" value="ECO:0007669"/>
    <property type="project" value="UniProtKB-KW"/>
</dbReference>
<evidence type="ECO:0000256" key="11">
    <source>
        <dbReference type="ARBA" id="ARBA00023136"/>
    </source>
</evidence>
<keyword evidence="10" id="KW-0906">Nuclear pore complex</keyword>
<evidence type="ECO:0000256" key="2">
    <source>
        <dbReference type="ARBA" id="ARBA00004567"/>
    </source>
</evidence>
<dbReference type="STRING" id="158441.A0A226EZS5"/>
<evidence type="ECO:0000313" key="15">
    <source>
        <dbReference type="Proteomes" id="UP000198287"/>
    </source>
</evidence>
<feature type="transmembrane region" description="Helical" evidence="13">
    <location>
        <begin position="301"/>
        <end position="320"/>
    </location>
</feature>
<accession>A0A226EZS5</accession>
<evidence type="ECO:0000256" key="9">
    <source>
        <dbReference type="ARBA" id="ARBA00023010"/>
    </source>
</evidence>
<dbReference type="InterPro" id="IPR019049">
    <property type="entry name" value="Nucleoporin_prot_Ndc1/Nup"/>
</dbReference>
<keyword evidence="12" id="KW-0539">Nucleus</keyword>
<comment type="caution">
    <text evidence="14">The sequence shown here is derived from an EMBL/GenBank/DDBJ whole genome shotgun (WGS) entry which is preliminary data.</text>
</comment>
<feature type="transmembrane region" description="Helical" evidence="13">
    <location>
        <begin position="29"/>
        <end position="55"/>
    </location>
</feature>
<keyword evidence="8 13" id="KW-1133">Transmembrane helix</keyword>
<sequence length="673" mass="75581">MSTLYPTTGIAPPARPPEVDKRPLLSGKYATILISRVVQASFIICLVHIFALIWVRGFEKIFNFGSGDDDLSDKSNSRPSQGMTLFSLFNFLPMFIQFVAGVLNPATFWILLSSIIQVCVVSSIAKVCPSFPTTRQESVVGLLCGKFSGGILATILIGLTNAIITHSYLSVATGEIELLVSDGKSNGGELKECPGLGGPSVLCWTDQRNTIILLSALYSTYVFFKQYVTVNFVMAFPTIDLQMGDRFRCSVSKAWNDCKQYVTFFATFDLVLVGLNTLLFIVSKSYLHNLLEFGILFNFRFFLHILIWPSVVLFSTKLVWRIVEIVMTEKLNIPLESKYPSSTGIILLRDAMQWGPLPMKFLAFFEFNMMACMPTNQKVMENFFTLSHPGYHARNWTGVMDAVLSECTDLIQRLDTYSKKKETSSWCPAKTSTPVTVPKFFALVEEREDIKLNPSAYRRKTLDIRDLKTPTSLVSKPSARNAFQAAPQIFKKSFSNLWTRFWNYQVGSVTTRVKSFAQEKNSAMEFANILSTGQPVVIWGMNGLVEIATHSFVYDQYGAMQRDVNQIISVLLTLYQTLDEATATMVRKVEKVSTSKPNNDKVAVSLTSSRQLVTSILFSLTRLHGSFHLYYNTLGIPASQQEMLYTLSDMTKPQLQKSRSSHDDSYSAFIPTD</sequence>
<keyword evidence="4" id="KW-0813">Transport</keyword>
<dbReference type="PANTHER" id="PTHR13269">
    <property type="entry name" value="NUCLEOPORIN NDC1"/>
    <property type="match status" value="1"/>
</dbReference>
<keyword evidence="7" id="KW-0653">Protein transport</keyword>
<evidence type="ECO:0000256" key="7">
    <source>
        <dbReference type="ARBA" id="ARBA00022927"/>
    </source>
</evidence>
<dbReference type="OMA" id="VDENCER"/>
<keyword evidence="15" id="KW-1185">Reference proteome</keyword>
<evidence type="ECO:0000256" key="12">
    <source>
        <dbReference type="ARBA" id="ARBA00023242"/>
    </source>
</evidence>
<evidence type="ECO:0000256" key="5">
    <source>
        <dbReference type="ARBA" id="ARBA00022692"/>
    </source>
</evidence>
<keyword evidence="9" id="KW-0811">Translocation</keyword>
<gene>
    <name evidence="14" type="ORF">Fcan01_03898</name>
</gene>
<feature type="transmembrane region" description="Helical" evidence="13">
    <location>
        <begin position="261"/>
        <end position="281"/>
    </location>
</feature>
<name>A0A226EZS5_FOLCA</name>
<dbReference type="GO" id="GO:0031965">
    <property type="term" value="C:nuclear membrane"/>
    <property type="evidence" value="ECO:0007669"/>
    <property type="project" value="UniProtKB-SubCell"/>
</dbReference>
<evidence type="ECO:0000256" key="10">
    <source>
        <dbReference type="ARBA" id="ARBA00023132"/>
    </source>
</evidence>
<evidence type="ECO:0000256" key="13">
    <source>
        <dbReference type="SAM" id="Phobius"/>
    </source>
</evidence>
<dbReference type="GO" id="GO:0070762">
    <property type="term" value="C:nuclear pore transmembrane ring"/>
    <property type="evidence" value="ECO:0007669"/>
    <property type="project" value="TreeGrafter"/>
</dbReference>
<evidence type="ECO:0000256" key="8">
    <source>
        <dbReference type="ARBA" id="ARBA00022989"/>
    </source>
</evidence>
<evidence type="ECO:0000256" key="6">
    <source>
        <dbReference type="ARBA" id="ARBA00022816"/>
    </source>
</evidence>
<keyword evidence="6" id="KW-0509">mRNA transport</keyword>
<protein>
    <submittedName>
        <fullName evidence="14">Nucleoporin NDC1</fullName>
    </submittedName>
</protein>
<evidence type="ECO:0000313" key="14">
    <source>
        <dbReference type="EMBL" id="OXA62657.1"/>
    </source>
</evidence>
<keyword evidence="11 13" id="KW-0472">Membrane</keyword>
<dbReference type="OrthoDB" id="67850at2759"/>
<dbReference type="GO" id="GO:0051028">
    <property type="term" value="P:mRNA transport"/>
    <property type="evidence" value="ECO:0007669"/>
    <property type="project" value="UniProtKB-KW"/>
</dbReference>
<keyword evidence="5 13" id="KW-0812">Transmembrane</keyword>
<evidence type="ECO:0000256" key="1">
    <source>
        <dbReference type="ARBA" id="ARBA00004232"/>
    </source>
</evidence>
<dbReference type="GO" id="GO:0030674">
    <property type="term" value="F:protein-macromolecule adaptor activity"/>
    <property type="evidence" value="ECO:0007669"/>
    <property type="project" value="TreeGrafter"/>
</dbReference>
<proteinExistence type="inferred from homology"/>
<reference evidence="14 15" key="1">
    <citation type="submission" date="2015-12" db="EMBL/GenBank/DDBJ databases">
        <title>The genome of Folsomia candida.</title>
        <authorList>
            <person name="Faddeeva A."/>
            <person name="Derks M.F."/>
            <person name="Anvar Y."/>
            <person name="Smit S."/>
            <person name="Van Straalen N."/>
            <person name="Roelofs D."/>
        </authorList>
    </citation>
    <scope>NUCLEOTIDE SEQUENCE [LARGE SCALE GENOMIC DNA]</scope>
    <source>
        <strain evidence="14 15">VU population</strain>
        <tissue evidence="14">Whole body</tissue>
    </source>
</reference>
<dbReference type="Proteomes" id="UP000198287">
    <property type="component" value="Unassembled WGS sequence"/>
</dbReference>
<comment type="subcellular location">
    <subcellularLocation>
        <location evidence="1">Nucleus membrane</location>
        <topology evidence="1">Multi-pass membrane protein</topology>
    </subcellularLocation>
    <subcellularLocation>
        <location evidence="2">Nucleus</location>
        <location evidence="2">Nuclear pore complex</location>
    </subcellularLocation>
</comment>
<dbReference type="EMBL" id="LNIX01000001">
    <property type="protein sequence ID" value="OXA62657.1"/>
    <property type="molecule type" value="Genomic_DNA"/>
</dbReference>
<organism evidence="14 15">
    <name type="scientific">Folsomia candida</name>
    <name type="common">Springtail</name>
    <dbReference type="NCBI Taxonomy" id="158441"/>
    <lineage>
        <taxon>Eukaryota</taxon>
        <taxon>Metazoa</taxon>
        <taxon>Ecdysozoa</taxon>
        <taxon>Arthropoda</taxon>
        <taxon>Hexapoda</taxon>
        <taxon>Collembola</taxon>
        <taxon>Entomobryomorpha</taxon>
        <taxon>Isotomoidea</taxon>
        <taxon>Isotomidae</taxon>
        <taxon>Proisotominae</taxon>
        <taxon>Folsomia</taxon>
    </lineage>
</organism>
<dbReference type="PANTHER" id="PTHR13269:SF6">
    <property type="entry name" value="NUCLEOPORIN NDC1"/>
    <property type="match status" value="1"/>
</dbReference>
<evidence type="ECO:0000256" key="4">
    <source>
        <dbReference type="ARBA" id="ARBA00022448"/>
    </source>
</evidence>
<evidence type="ECO:0000256" key="3">
    <source>
        <dbReference type="ARBA" id="ARBA00005760"/>
    </source>
</evidence>
<dbReference type="GO" id="GO:0006999">
    <property type="term" value="P:nuclear pore organization"/>
    <property type="evidence" value="ECO:0007669"/>
    <property type="project" value="TreeGrafter"/>
</dbReference>